<accession>A0A8I0KQB2</accession>
<evidence type="ECO:0000313" key="4">
    <source>
        <dbReference type="EMBL" id="MBD3689795.1"/>
    </source>
</evidence>
<dbReference type="Pfam" id="PF00905">
    <property type="entry name" value="Transpeptidase"/>
    <property type="match status" value="1"/>
</dbReference>
<feature type="chain" id="PRO_5034002392" evidence="1">
    <location>
        <begin position="31"/>
        <end position="493"/>
    </location>
</feature>
<dbReference type="Gene3D" id="3.90.1310.10">
    <property type="entry name" value="Penicillin-binding protein 2a (Domain 2)"/>
    <property type="match status" value="1"/>
</dbReference>
<evidence type="ECO:0000256" key="1">
    <source>
        <dbReference type="SAM" id="SignalP"/>
    </source>
</evidence>
<dbReference type="InterPro" id="IPR001460">
    <property type="entry name" value="PCN-bd_Tpept"/>
</dbReference>
<evidence type="ECO:0000259" key="3">
    <source>
        <dbReference type="Pfam" id="PF21922"/>
    </source>
</evidence>
<organism evidence="4 5">
    <name type="scientific">Nanchangia anserum</name>
    <dbReference type="NCBI Taxonomy" id="2692125"/>
    <lineage>
        <taxon>Bacteria</taxon>
        <taxon>Bacillati</taxon>
        <taxon>Actinomycetota</taxon>
        <taxon>Actinomycetes</taxon>
        <taxon>Actinomycetales</taxon>
        <taxon>Actinomycetaceae</taxon>
        <taxon>Nanchangia</taxon>
    </lineage>
</organism>
<dbReference type="EMBL" id="JACRUO010000001">
    <property type="protein sequence ID" value="MBD3689795.1"/>
    <property type="molecule type" value="Genomic_DNA"/>
</dbReference>
<dbReference type="Proteomes" id="UP000627538">
    <property type="component" value="Unassembled WGS sequence"/>
</dbReference>
<dbReference type="PANTHER" id="PTHR30627:SF24">
    <property type="entry name" value="PENICILLIN-BINDING PROTEIN 4B"/>
    <property type="match status" value="1"/>
</dbReference>
<dbReference type="InterPro" id="IPR012338">
    <property type="entry name" value="Beta-lactam/transpept-like"/>
</dbReference>
<keyword evidence="5" id="KW-1185">Reference proteome</keyword>
<reference evidence="4 5" key="1">
    <citation type="submission" date="2020-08" db="EMBL/GenBank/DDBJ databases">
        <title>Winkia gen. nov., sp. nov., isolated from faeces of the Anser albifrons in China.</title>
        <authorList>
            <person name="Liu Q."/>
        </authorList>
    </citation>
    <scope>NUCLEOTIDE SEQUENCE [LARGE SCALE GENOMIC DNA]</scope>
    <source>
        <strain evidence="4 5">C62</strain>
    </source>
</reference>
<dbReference type="GO" id="GO:0071972">
    <property type="term" value="F:peptidoglycan L,D-transpeptidase activity"/>
    <property type="evidence" value="ECO:0007669"/>
    <property type="project" value="TreeGrafter"/>
</dbReference>
<sequence>MNAQVKRLMFVVLVMVLAVMVSTTATQFFAAADLTADSRNTRTIYNAQGKPRGPIIVSGTPIASSTPLPSQGTNKRYQRSYMASDGMYSQLTGFYSLQGQSQGLEQTENEVLLGQAPSQLMDRLTQMVKGTEESGGAIELTIDPAVQQAAWQALGGRRGAAVAIDPKTGAILAAVSSPSYDPNALATLDQSHATQAMEAYQKDPARPMDNRAFGGHRYAPGSAFKLITAAAMLSSGQYTPDTTVQAPVTIQLPQTERTLSNIDHSTCAGGHPPLRIAFALSCNTPFAQAGMNLGQDQMQKMAEAFGFNKSFTMPLAVTESIYPQLEGDNADVMAPPQLAYSAIGQYNVQVTPMQMAMVAQTIANDGVRMQPYLVARELDSQLNPTSTTAPKRVGEPISASVANQLTDMMVAVVNQGTGTQARIKDVQVAGKTGTAEVGDSGRADGWFVGFAPADDPKIAFAVVVEGDQNGVRSLHGADVAPIARDMILARLNH</sequence>
<name>A0A8I0KQB2_9ACTO</name>
<evidence type="ECO:0000259" key="2">
    <source>
        <dbReference type="Pfam" id="PF00905"/>
    </source>
</evidence>
<dbReference type="SUPFAM" id="SSF56601">
    <property type="entry name" value="beta-lactamase/transpeptidase-like"/>
    <property type="match status" value="1"/>
</dbReference>
<dbReference type="AlphaFoldDB" id="A0A8I0KQB2"/>
<dbReference type="InterPro" id="IPR050515">
    <property type="entry name" value="Beta-lactam/transpept"/>
</dbReference>
<evidence type="ECO:0000313" key="5">
    <source>
        <dbReference type="Proteomes" id="UP000627538"/>
    </source>
</evidence>
<dbReference type="Gene3D" id="3.40.710.10">
    <property type="entry name" value="DD-peptidase/beta-lactamase superfamily"/>
    <property type="match status" value="1"/>
</dbReference>
<dbReference type="InterPro" id="IPR054120">
    <property type="entry name" value="PBPA_dimer"/>
</dbReference>
<protein>
    <submittedName>
        <fullName evidence="4">Penicillin-binding protein 2</fullName>
    </submittedName>
</protein>
<feature type="domain" description="Penicillin binding protein A dimerisation" evidence="3">
    <location>
        <begin position="52"/>
        <end position="138"/>
    </location>
</feature>
<feature type="signal peptide" evidence="1">
    <location>
        <begin position="1"/>
        <end position="30"/>
    </location>
</feature>
<proteinExistence type="predicted"/>
<gene>
    <name evidence="4" type="ORF">H8R10_06085</name>
</gene>
<dbReference type="PANTHER" id="PTHR30627">
    <property type="entry name" value="PEPTIDOGLYCAN D,D-TRANSPEPTIDASE"/>
    <property type="match status" value="1"/>
</dbReference>
<dbReference type="GO" id="GO:0071555">
    <property type="term" value="P:cell wall organization"/>
    <property type="evidence" value="ECO:0007669"/>
    <property type="project" value="TreeGrafter"/>
</dbReference>
<comment type="caution">
    <text evidence="4">The sequence shown here is derived from an EMBL/GenBank/DDBJ whole genome shotgun (WGS) entry which is preliminary data.</text>
</comment>
<dbReference type="GO" id="GO:0008658">
    <property type="term" value="F:penicillin binding"/>
    <property type="evidence" value="ECO:0007669"/>
    <property type="project" value="InterPro"/>
</dbReference>
<feature type="domain" description="Penicillin-binding protein transpeptidase" evidence="2">
    <location>
        <begin position="159"/>
        <end position="486"/>
    </location>
</feature>
<dbReference type="GO" id="GO:0005886">
    <property type="term" value="C:plasma membrane"/>
    <property type="evidence" value="ECO:0007669"/>
    <property type="project" value="TreeGrafter"/>
</dbReference>
<dbReference type="RefSeq" id="WP_191071818.1">
    <property type="nucleotide sequence ID" value="NZ_JACRUO010000001.1"/>
</dbReference>
<dbReference type="Pfam" id="PF21922">
    <property type="entry name" value="PBP_dimer_2"/>
    <property type="match status" value="1"/>
</dbReference>
<keyword evidence="1" id="KW-0732">Signal</keyword>